<evidence type="ECO:0000256" key="2">
    <source>
        <dbReference type="SAM" id="SignalP"/>
    </source>
</evidence>
<dbReference type="Proteomes" id="UP000288859">
    <property type="component" value="Unassembled WGS sequence"/>
</dbReference>
<proteinExistence type="predicted"/>
<protein>
    <submittedName>
        <fullName evidence="3">Uncharacterized protein</fullName>
    </submittedName>
</protein>
<accession>A0A438NGW0</accession>
<dbReference type="OrthoDB" id="10569472at2759"/>
<evidence type="ECO:0000313" key="3">
    <source>
        <dbReference type="EMBL" id="RVX74963.1"/>
    </source>
</evidence>
<feature type="chain" id="PRO_5019461335" evidence="2">
    <location>
        <begin position="23"/>
        <end position="210"/>
    </location>
</feature>
<comment type="caution">
    <text evidence="3">The sequence shown here is derived from an EMBL/GenBank/DDBJ whole genome shotgun (WGS) entry which is preliminary data.</text>
</comment>
<gene>
    <name evidence="3" type="ORF">B0A52_01240</name>
</gene>
<dbReference type="AlphaFoldDB" id="A0A438NGW0"/>
<feature type="region of interest" description="Disordered" evidence="1">
    <location>
        <begin position="98"/>
        <end position="190"/>
    </location>
</feature>
<feature type="signal peptide" evidence="2">
    <location>
        <begin position="1"/>
        <end position="22"/>
    </location>
</feature>
<keyword evidence="2" id="KW-0732">Signal</keyword>
<dbReference type="VEuPathDB" id="FungiDB:PV10_00442"/>
<reference evidence="3 4" key="1">
    <citation type="submission" date="2017-03" db="EMBL/GenBank/DDBJ databases">
        <title>Genomes of endolithic fungi from Antarctica.</title>
        <authorList>
            <person name="Coleine C."/>
            <person name="Masonjones S."/>
            <person name="Stajich J.E."/>
        </authorList>
    </citation>
    <scope>NUCLEOTIDE SEQUENCE [LARGE SCALE GENOMIC DNA]</scope>
    <source>
        <strain evidence="3 4">CCFEE 6314</strain>
    </source>
</reference>
<organism evidence="3 4">
    <name type="scientific">Exophiala mesophila</name>
    <name type="common">Black yeast-like fungus</name>
    <dbReference type="NCBI Taxonomy" id="212818"/>
    <lineage>
        <taxon>Eukaryota</taxon>
        <taxon>Fungi</taxon>
        <taxon>Dikarya</taxon>
        <taxon>Ascomycota</taxon>
        <taxon>Pezizomycotina</taxon>
        <taxon>Eurotiomycetes</taxon>
        <taxon>Chaetothyriomycetidae</taxon>
        <taxon>Chaetothyriales</taxon>
        <taxon>Herpotrichiellaceae</taxon>
        <taxon>Exophiala</taxon>
    </lineage>
</organism>
<feature type="compositionally biased region" description="Low complexity" evidence="1">
    <location>
        <begin position="98"/>
        <end position="178"/>
    </location>
</feature>
<sequence length="210" mass="20840">MKFNALFGLVAAVFFSASLVLSLGTPADKVVAALMARDVDSDAIVEIINLLPRNEPVTVTVTADCAATTYPFVPTSSVGTEVSSSTTIESSLSTSVTIETGTVPGTTPGTVPATVPETSSTEPPPTVASSTVPVTGPPETDSAPATTTVPSTSTSETFATTIQTISSTSVHTSSTPPAATTPPAPPAEGVAASFNAHPALAGLVALLALA</sequence>
<dbReference type="EMBL" id="NAJM01000003">
    <property type="protein sequence ID" value="RVX74963.1"/>
    <property type="molecule type" value="Genomic_DNA"/>
</dbReference>
<name>A0A438NGW0_EXOME</name>
<evidence type="ECO:0000256" key="1">
    <source>
        <dbReference type="SAM" id="MobiDB-lite"/>
    </source>
</evidence>
<evidence type="ECO:0000313" key="4">
    <source>
        <dbReference type="Proteomes" id="UP000288859"/>
    </source>
</evidence>